<dbReference type="FunFam" id="1.20.1250.20:FF:000034">
    <property type="entry name" value="MFS general substrate transporter"/>
    <property type="match status" value="1"/>
</dbReference>
<keyword evidence="3 6" id="KW-0812">Transmembrane</keyword>
<name>A0A4P9XLD3_9FUNG</name>
<dbReference type="GO" id="GO:0016020">
    <property type="term" value="C:membrane"/>
    <property type="evidence" value="ECO:0007669"/>
    <property type="project" value="UniProtKB-SubCell"/>
</dbReference>
<proteinExistence type="predicted"/>
<evidence type="ECO:0000256" key="1">
    <source>
        <dbReference type="ARBA" id="ARBA00004141"/>
    </source>
</evidence>
<protein>
    <submittedName>
        <fullName evidence="8">Major facilitator superfamily domain-containing protein</fullName>
    </submittedName>
</protein>
<feature type="transmembrane region" description="Helical" evidence="6">
    <location>
        <begin position="244"/>
        <end position="265"/>
    </location>
</feature>
<dbReference type="Proteomes" id="UP000271241">
    <property type="component" value="Unassembled WGS sequence"/>
</dbReference>
<feature type="transmembrane region" description="Helical" evidence="6">
    <location>
        <begin position="368"/>
        <end position="388"/>
    </location>
</feature>
<dbReference type="GO" id="GO:0022857">
    <property type="term" value="F:transmembrane transporter activity"/>
    <property type="evidence" value="ECO:0007669"/>
    <property type="project" value="InterPro"/>
</dbReference>
<comment type="subcellular location">
    <subcellularLocation>
        <location evidence="1">Membrane</location>
        <topology evidence="1">Multi-pass membrane protein</topology>
    </subcellularLocation>
</comment>
<dbReference type="InterPro" id="IPR020846">
    <property type="entry name" value="MFS_dom"/>
</dbReference>
<dbReference type="FunFam" id="1.20.1250.20:FF:000013">
    <property type="entry name" value="MFS general substrate transporter"/>
    <property type="match status" value="1"/>
</dbReference>
<feature type="transmembrane region" description="Helical" evidence="6">
    <location>
        <begin position="309"/>
        <end position="327"/>
    </location>
</feature>
<sequence length="459" mass="50206">MRHLVRRMDMRLIPLLSVLYLCSFLDRVNIGNARVAGLQSDLALSDIEFNWGSAIFFFGYVIFEVPSNVLLDLWQPSKWIALSMIAWGIVMLSMAGIVDYAGLLATRFFLGVAEAGLFPGVVFYLSMWYTRAEQTVRMALFFGAATLAGAFGGLIAYAILRLDGEGGLTGWQWIFLMEGLATVVVAIISLQNAEFLTERQRALAIARLAQDDTAAYGGRSTGTARNEHFFQIGQVMEAFRDWKVYMYALVHILGSMPLYSFALNLPAILEGQGYDGVTSQLLSAPPYLFGCILLLAVSHSSGVRGERGMHVAGSMLVGALGFFILVFTRDTSIQYTAAILACMGVFAQLPPTLSWFSNNLGGNLKRAAGTAVIISLGNLGGGLGAHLYQDEDAPDYALGHTISAVSLIAGAFVTLLLKWLLYRENNRRKTLPASERRKIIANTGKAILGDNHPDFRYIH</sequence>
<evidence type="ECO:0000259" key="7">
    <source>
        <dbReference type="PROSITE" id="PS50850"/>
    </source>
</evidence>
<accession>A0A4P9XLD3</accession>
<keyword evidence="5 6" id="KW-0472">Membrane</keyword>
<evidence type="ECO:0000256" key="5">
    <source>
        <dbReference type="ARBA" id="ARBA00023136"/>
    </source>
</evidence>
<feature type="transmembrane region" description="Helical" evidence="6">
    <location>
        <begin position="400"/>
        <end position="421"/>
    </location>
</feature>
<feature type="transmembrane region" description="Helical" evidence="6">
    <location>
        <begin position="171"/>
        <end position="190"/>
    </location>
</feature>
<evidence type="ECO:0000256" key="6">
    <source>
        <dbReference type="SAM" id="Phobius"/>
    </source>
</evidence>
<dbReference type="Pfam" id="PF07690">
    <property type="entry name" value="MFS_1"/>
    <property type="match status" value="1"/>
</dbReference>
<dbReference type="STRING" id="78915.A0A4P9XLD3"/>
<dbReference type="InterPro" id="IPR011701">
    <property type="entry name" value="MFS"/>
</dbReference>
<dbReference type="AlphaFoldDB" id="A0A4P9XLD3"/>
<feature type="transmembrane region" description="Helical" evidence="6">
    <location>
        <begin position="49"/>
        <end position="67"/>
    </location>
</feature>
<dbReference type="Gene3D" id="1.20.1250.20">
    <property type="entry name" value="MFS general substrate transporter like domains"/>
    <property type="match status" value="2"/>
</dbReference>
<keyword evidence="4 6" id="KW-1133">Transmembrane helix</keyword>
<gene>
    <name evidence="8" type="ORF">THASP1DRAFT_35091</name>
</gene>
<dbReference type="PANTHER" id="PTHR43791:SF36">
    <property type="entry name" value="TRANSPORTER, PUTATIVE (AFU_ORTHOLOGUE AFUA_6G08340)-RELATED"/>
    <property type="match status" value="1"/>
</dbReference>
<organism evidence="8 9">
    <name type="scientific">Thamnocephalis sphaerospora</name>
    <dbReference type="NCBI Taxonomy" id="78915"/>
    <lineage>
        <taxon>Eukaryota</taxon>
        <taxon>Fungi</taxon>
        <taxon>Fungi incertae sedis</taxon>
        <taxon>Zoopagomycota</taxon>
        <taxon>Zoopagomycotina</taxon>
        <taxon>Zoopagomycetes</taxon>
        <taxon>Zoopagales</taxon>
        <taxon>Sigmoideomycetaceae</taxon>
        <taxon>Thamnocephalis</taxon>
    </lineage>
</organism>
<dbReference type="SUPFAM" id="SSF103473">
    <property type="entry name" value="MFS general substrate transporter"/>
    <property type="match status" value="1"/>
</dbReference>
<evidence type="ECO:0000256" key="3">
    <source>
        <dbReference type="ARBA" id="ARBA00022692"/>
    </source>
</evidence>
<keyword evidence="2" id="KW-0813">Transport</keyword>
<evidence type="ECO:0000256" key="4">
    <source>
        <dbReference type="ARBA" id="ARBA00022989"/>
    </source>
</evidence>
<feature type="domain" description="Major facilitator superfamily (MFS) profile" evidence="7">
    <location>
        <begin position="12"/>
        <end position="426"/>
    </location>
</feature>
<dbReference type="InterPro" id="IPR036259">
    <property type="entry name" value="MFS_trans_sf"/>
</dbReference>
<dbReference type="PANTHER" id="PTHR43791">
    <property type="entry name" value="PERMEASE-RELATED"/>
    <property type="match status" value="1"/>
</dbReference>
<feature type="transmembrane region" description="Helical" evidence="6">
    <location>
        <begin position="104"/>
        <end position="126"/>
    </location>
</feature>
<keyword evidence="9" id="KW-1185">Reference proteome</keyword>
<feature type="transmembrane region" description="Helical" evidence="6">
    <location>
        <begin position="138"/>
        <end position="159"/>
    </location>
</feature>
<dbReference type="PROSITE" id="PS50850">
    <property type="entry name" value="MFS"/>
    <property type="match status" value="1"/>
</dbReference>
<feature type="transmembrane region" description="Helical" evidence="6">
    <location>
        <begin position="277"/>
        <end position="297"/>
    </location>
</feature>
<evidence type="ECO:0000313" key="8">
    <source>
        <dbReference type="EMBL" id="RKP06667.1"/>
    </source>
</evidence>
<evidence type="ECO:0000256" key="2">
    <source>
        <dbReference type="ARBA" id="ARBA00022448"/>
    </source>
</evidence>
<feature type="transmembrane region" description="Helical" evidence="6">
    <location>
        <begin position="333"/>
        <end position="356"/>
    </location>
</feature>
<feature type="transmembrane region" description="Helical" evidence="6">
    <location>
        <begin position="79"/>
        <end position="98"/>
    </location>
</feature>
<reference evidence="9" key="1">
    <citation type="journal article" date="2018" name="Nat. Microbiol.">
        <title>Leveraging single-cell genomics to expand the fungal tree of life.</title>
        <authorList>
            <person name="Ahrendt S.R."/>
            <person name="Quandt C.A."/>
            <person name="Ciobanu D."/>
            <person name="Clum A."/>
            <person name="Salamov A."/>
            <person name="Andreopoulos B."/>
            <person name="Cheng J.F."/>
            <person name="Woyke T."/>
            <person name="Pelin A."/>
            <person name="Henrissat B."/>
            <person name="Reynolds N.K."/>
            <person name="Benny G.L."/>
            <person name="Smith M.E."/>
            <person name="James T.Y."/>
            <person name="Grigoriev I.V."/>
        </authorList>
    </citation>
    <scope>NUCLEOTIDE SEQUENCE [LARGE SCALE GENOMIC DNA]</scope>
    <source>
        <strain evidence="9">RSA 1356</strain>
    </source>
</reference>
<dbReference type="EMBL" id="KZ992840">
    <property type="protein sequence ID" value="RKP06667.1"/>
    <property type="molecule type" value="Genomic_DNA"/>
</dbReference>
<evidence type="ECO:0000313" key="9">
    <source>
        <dbReference type="Proteomes" id="UP000271241"/>
    </source>
</evidence>
<dbReference type="OrthoDB" id="2962993at2759"/>